<dbReference type="InterPro" id="IPR036249">
    <property type="entry name" value="Thioredoxin-like_sf"/>
</dbReference>
<dbReference type="PATRIC" id="fig|883113.3.peg.726"/>
<sequence length="200" mass="22824">MKRTRKFLTLISLACLLLVACQPTPPSYTSTKPQEKALTFDPSQPIRFPETFQIKDLKPNQKADLYQQLDAITRYDGSQEPDPSSYSQVHPIESQADYEALIQASEDQPMVFVIGFDSCPYCKAFVPKINQLAKEAQLAVYYYNTDKRQNDDNFDQVIKEVFQIQTAPHAFIVQEGKARHPLNDQSTMAEIEAFVEEAKH</sequence>
<evidence type="ECO:0000256" key="1">
    <source>
        <dbReference type="SAM" id="SignalP"/>
    </source>
</evidence>
<gene>
    <name evidence="3" type="ORF">HMPREF9708_00728</name>
</gene>
<evidence type="ECO:0000313" key="4">
    <source>
        <dbReference type="Proteomes" id="UP000006190"/>
    </source>
</evidence>
<dbReference type="Pfam" id="PF20207">
    <property type="entry name" value="DUF6568"/>
    <property type="match status" value="1"/>
</dbReference>
<feature type="signal peptide" evidence="1">
    <location>
        <begin position="1"/>
        <end position="20"/>
    </location>
</feature>
<dbReference type="Gene3D" id="3.40.30.10">
    <property type="entry name" value="Glutaredoxin"/>
    <property type="match status" value="1"/>
</dbReference>
<feature type="chain" id="PRO_5038455484" evidence="1">
    <location>
        <begin position="21"/>
        <end position="200"/>
    </location>
</feature>
<reference evidence="3 4" key="1">
    <citation type="submission" date="2012-01" db="EMBL/GenBank/DDBJ databases">
        <title>The Genome Sequence of Facklamia languida CCUG 37842.</title>
        <authorList>
            <consortium name="The Broad Institute Genome Sequencing Platform"/>
            <person name="Earl A."/>
            <person name="Ward D."/>
            <person name="Feldgarden M."/>
            <person name="Gevers D."/>
            <person name="Huys G."/>
            <person name="Young S.K."/>
            <person name="Zeng Q."/>
            <person name="Gargeya S."/>
            <person name="Fitzgerald M."/>
            <person name="Haas B."/>
            <person name="Abouelleil A."/>
            <person name="Alvarado L."/>
            <person name="Arachchi H.M."/>
            <person name="Berlin A."/>
            <person name="Chapman S.B."/>
            <person name="Gearin G."/>
            <person name="Goldberg J."/>
            <person name="Griggs A."/>
            <person name="Gujja S."/>
            <person name="Hansen M."/>
            <person name="Heiman D."/>
            <person name="Howarth C."/>
            <person name="Larimer J."/>
            <person name="Lui A."/>
            <person name="MacDonald P.J.P."/>
            <person name="McCowen C."/>
            <person name="Montmayeur A."/>
            <person name="Murphy C."/>
            <person name="Neiman D."/>
            <person name="Pearson M."/>
            <person name="Priest M."/>
            <person name="Roberts A."/>
            <person name="Saif S."/>
            <person name="Shea T."/>
            <person name="Sisk P."/>
            <person name="Stolte C."/>
            <person name="Sykes S."/>
            <person name="Wortman J."/>
            <person name="Nusbaum C."/>
            <person name="Birren B."/>
        </authorList>
    </citation>
    <scope>NUCLEOTIDE SEQUENCE [LARGE SCALE GENOMIC DNA]</scope>
    <source>
        <strain evidence="3 4">CCUG 37842</strain>
    </source>
</reference>
<evidence type="ECO:0000259" key="2">
    <source>
        <dbReference type="PROSITE" id="PS51352"/>
    </source>
</evidence>
<dbReference type="PROSITE" id="PS51352">
    <property type="entry name" value="THIOREDOXIN_2"/>
    <property type="match status" value="1"/>
</dbReference>
<dbReference type="RefSeq" id="WP_006308755.1">
    <property type="nucleotide sequence ID" value="NZ_JH601133.1"/>
</dbReference>
<dbReference type="Proteomes" id="UP000006190">
    <property type="component" value="Unassembled WGS sequence"/>
</dbReference>
<keyword evidence="4" id="KW-1185">Reference proteome</keyword>
<dbReference type="CDD" id="cd02947">
    <property type="entry name" value="TRX_family"/>
    <property type="match status" value="1"/>
</dbReference>
<evidence type="ECO:0000313" key="3">
    <source>
        <dbReference type="EMBL" id="EHR37167.1"/>
    </source>
</evidence>
<dbReference type="eggNOG" id="ENOG5033Z9M">
    <property type="taxonomic scope" value="Bacteria"/>
</dbReference>
<dbReference type="PROSITE" id="PS51257">
    <property type="entry name" value="PROKAR_LIPOPROTEIN"/>
    <property type="match status" value="1"/>
</dbReference>
<proteinExistence type="predicted"/>
<dbReference type="SUPFAM" id="SSF52833">
    <property type="entry name" value="Thioredoxin-like"/>
    <property type="match status" value="1"/>
</dbReference>
<protein>
    <submittedName>
        <fullName evidence="3">Putative bacteriocin transport accessory protein</fullName>
    </submittedName>
</protein>
<dbReference type="STRING" id="883113.HMPREF9708_00728"/>
<keyword evidence="1" id="KW-0732">Signal</keyword>
<name>H3NIN9_9LACT</name>
<comment type="caution">
    <text evidence="3">The sequence shown here is derived from an EMBL/GenBank/DDBJ whole genome shotgun (WGS) entry which is preliminary data.</text>
</comment>
<dbReference type="InterPro" id="IPR046698">
    <property type="entry name" value="PedC-like"/>
</dbReference>
<accession>H3NIN9</accession>
<dbReference type="AlphaFoldDB" id="H3NIN9"/>
<organism evidence="3 4">
    <name type="scientific">Facklamia languida CCUG 37842</name>
    <dbReference type="NCBI Taxonomy" id="883113"/>
    <lineage>
        <taxon>Bacteria</taxon>
        <taxon>Bacillati</taxon>
        <taxon>Bacillota</taxon>
        <taxon>Bacilli</taxon>
        <taxon>Lactobacillales</taxon>
        <taxon>Aerococcaceae</taxon>
        <taxon>Facklamia</taxon>
    </lineage>
</organism>
<feature type="domain" description="Thioredoxin" evidence="2">
    <location>
        <begin position="57"/>
        <end position="200"/>
    </location>
</feature>
<dbReference type="HOGENOM" id="CLU_1370387_0_0_9"/>
<dbReference type="EMBL" id="AGEG01000009">
    <property type="protein sequence ID" value="EHR37167.1"/>
    <property type="molecule type" value="Genomic_DNA"/>
</dbReference>
<dbReference type="InterPro" id="IPR013766">
    <property type="entry name" value="Thioredoxin_domain"/>
</dbReference>